<accession>A0A0A8USS7</accession>
<dbReference type="KEGG" id="lha:LHA_0753"/>
<organism evidence="1 2">
    <name type="scientific">Legionella hackeliae</name>
    <dbReference type="NCBI Taxonomy" id="449"/>
    <lineage>
        <taxon>Bacteria</taxon>
        <taxon>Pseudomonadati</taxon>
        <taxon>Pseudomonadota</taxon>
        <taxon>Gammaproteobacteria</taxon>
        <taxon>Legionellales</taxon>
        <taxon>Legionellaceae</taxon>
        <taxon>Legionella</taxon>
    </lineage>
</organism>
<dbReference type="EMBL" id="LN681225">
    <property type="protein sequence ID" value="CEK09839.1"/>
    <property type="molecule type" value="Genomic_DNA"/>
</dbReference>
<proteinExistence type="predicted"/>
<reference evidence="2" key="1">
    <citation type="submission" date="2014-09" db="EMBL/GenBank/DDBJ databases">
        <authorList>
            <person name="Gomez-Valero L."/>
        </authorList>
    </citation>
    <scope>NUCLEOTIDE SEQUENCE [LARGE SCALE GENOMIC DNA]</scope>
    <source>
        <strain evidence="2">ATCC35250</strain>
    </source>
</reference>
<keyword evidence="2" id="KW-1185">Reference proteome</keyword>
<evidence type="ECO:0000313" key="1">
    <source>
        <dbReference type="EMBL" id="CEK09839.1"/>
    </source>
</evidence>
<dbReference type="Proteomes" id="UP000032803">
    <property type="component" value="Chromosome I"/>
</dbReference>
<dbReference type="AlphaFoldDB" id="A0A0A8USS7"/>
<protein>
    <submittedName>
        <fullName evidence="1">Uncharacterized protein</fullName>
    </submittedName>
</protein>
<dbReference type="HOGENOM" id="CLU_2130360_0_0_6"/>
<dbReference type="STRING" id="449.LHA_0753"/>
<gene>
    <name evidence="1" type="ORF">LHA_0753</name>
</gene>
<evidence type="ECO:0000313" key="2">
    <source>
        <dbReference type="Proteomes" id="UP000032803"/>
    </source>
</evidence>
<dbReference type="RefSeq" id="WP_045105306.1">
    <property type="nucleotide sequence ID" value="NZ_UGOC01000002.1"/>
</dbReference>
<name>A0A0A8USS7_LEGHA</name>
<sequence>MIICDVWRKRLRIKQQSLGFVDNSPLNVEVPWFIDGIHGSRGRAAGRGLKMTRGVDFKMTRGVDFKMTRGVDFKMTRDVDFKMTRDVDFKMTLGVDFKNDAGCDLRAPHTLVF</sequence>